<accession>A0A453KC43</accession>
<reference evidence="3" key="2">
    <citation type="journal article" date="2017" name="Nat. Plants">
        <title>The Aegilops tauschii genome reveals multiple impacts of transposons.</title>
        <authorList>
            <person name="Zhao G."/>
            <person name="Zou C."/>
            <person name="Li K."/>
            <person name="Wang K."/>
            <person name="Li T."/>
            <person name="Gao L."/>
            <person name="Zhang X."/>
            <person name="Wang H."/>
            <person name="Yang Z."/>
            <person name="Liu X."/>
            <person name="Jiang W."/>
            <person name="Mao L."/>
            <person name="Kong X."/>
            <person name="Jiao Y."/>
            <person name="Jia J."/>
        </authorList>
    </citation>
    <scope>NUCLEOTIDE SEQUENCE [LARGE SCALE GENOMIC DNA]</scope>
    <source>
        <strain evidence="3">cv. AL8/78</strain>
    </source>
</reference>
<protein>
    <submittedName>
        <fullName evidence="2">Uncharacterized protein</fullName>
    </submittedName>
</protein>
<organism evidence="2 3">
    <name type="scientific">Aegilops tauschii subsp. strangulata</name>
    <name type="common">Goatgrass</name>
    <dbReference type="NCBI Taxonomy" id="200361"/>
    <lineage>
        <taxon>Eukaryota</taxon>
        <taxon>Viridiplantae</taxon>
        <taxon>Streptophyta</taxon>
        <taxon>Embryophyta</taxon>
        <taxon>Tracheophyta</taxon>
        <taxon>Spermatophyta</taxon>
        <taxon>Magnoliopsida</taxon>
        <taxon>Liliopsida</taxon>
        <taxon>Poales</taxon>
        <taxon>Poaceae</taxon>
        <taxon>BOP clade</taxon>
        <taxon>Pooideae</taxon>
        <taxon>Triticodae</taxon>
        <taxon>Triticeae</taxon>
        <taxon>Triticinae</taxon>
        <taxon>Aegilops</taxon>
    </lineage>
</organism>
<reference evidence="3" key="1">
    <citation type="journal article" date="2014" name="Science">
        <title>Ancient hybridizations among the ancestral genomes of bread wheat.</title>
        <authorList>
            <consortium name="International Wheat Genome Sequencing Consortium,"/>
            <person name="Marcussen T."/>
            <person name="Sandve S.R."/>
            <person name="Heier L."/>
            <person name="Spannagl M."/>
            <person name="Pfeifer M."/>
            <person name="Jakobsen K.S."/>
            <person name="Wulff B.B."/>
            <person name="Steuernagel B."/>
            <person name="Mayer K.F."/>
            <person name="Olsen O.A."/>
        </authorList>
    </citation>
    <scope>NUCLEOTIDE SEQUENCE [LARGE SCALE GENOMIC DNA]</scope>
    <source>
        <strain evidence="3">cv. AL8/78</strain>
    </source>
</reference>
<dbReference type="Gramene" id="AET5Gv20367700.2">
    <property type="protein sequence ID" value="AET5Gv20367700.2"/>
    <property type="gene ID" value="AET5Gv20367700"/>
</dbReference>
<evidence type="ECO:0000313" key="3">
    <source>
        <dbReference type="Proteomes" id="UP000015105"/>
    </source>
</evidence>
<reference evidence="2" key="5">
    <citation type="journal article" date="2021" name="G3 (Bethesda)">
        <title>Aegilops tauschii genome assembly Aet v5.0 features greater sequence contiguity and improved annotation.</title>
        <authorList>
            <person name="Wang L."/>
            <person name="Zhu T."/>
            <person name="Rodriguez J.C."/>
            <person name="Deal K.R."/>
            <person name="Dubcovsky J."/>
            <person name="McGuire P.E."/>
            <person name="Lux T."/>
            <person name="Spannagl M."/>
            <person name="Mayer K.F.X."/>
            <person name="Baldrich P."/>
            <person name="Meyers B.C."/>
            <person name="Huo N."/>
            <person name="Gu Y.Q."/>
            <person name="Zhou H."/>
            <person name="Devos K.M."/>
            <person name="Bennetzen J.L."/>
            <person name="Unver T."/>
            <person name="Budak H."/>
            <person name="Gulick P.J."/>
            <person name="Galiba G."/>
            <person name="Kalapos B."/>
            <person name="Nelson D.R."/>
            <person name="Li P."/>
            <person name="You F.M."/>
            <person name="Luo M.C."/>
            <person name="Dvorak J."/>
        </authorList>
    </citation>
    <scope>NUCLEOTIDE SEQUENCE [LARGE SCALE GENOMIC DNA]</scope>
    <source>
        <strain evidence="2">cv. AL8/78</strain>
    </source>
</reference>
<proteinExistence type="predicted"/>
<evidence type="ECO:0000256" key="1">
    <source>
        <dbReference type="SAM" id="MobiDB-lite"/>
    </source>
</evidence>
<reference evidence="2" key="3">
    <citation type="journal article" date="2017" name="Nature">
        <title>Genome sequence of the progenitor of the wheat D genome Aegilops tauschii.</title>
        <authorList>
            <person name="Luo M.C."/>
            <person name="Gu Y.Q."/>
            <person name="Puiu D."/>
            <person name="Wang H."/>
            <person name="Twardziok S.O."/>
            <person name="Deal K.R."/>
            <person name="Huo N."/>
            <person name="Zhu T."/>
            <person name="Wang L."/>
            <person name="Wang Y."/>
            <person name="McGuire P.E."/>
            <person name="Liu S."/>
            <person name="Long H."/>
            <person name="Ramasamy R.K."/>
            <person name="Rodriguez J.C."/>
            <person name="Van S.L."/>
            <person name="Yuan L."/>
            <person name="Wang Z."/>
            <person name="Xia Z."/>
            <person name="Xiao L."/>
            <person name="Anderson O.D."/>
            <person name="Ouyang S."/>
            <person name="Liang Y."/>
            <person name="Zimin A.V."/>
            <person name="Pertea G."/>
            <person name="Qi P."/>
            <person name="Bennetzen J.L."/>
            <person name="Dai X."/>
            <person name="Dawson M.W."/>
            <person name="Muller H.G."/>
            <person name="Kugler K."/>
            <person name="Rivarola-Duarte L."/>
            <person name="Spannagl M."/>
            <person name="Mayer K.F.X."/>
            <person name="Lu F.H."/>
            <person name="Bevan M.W."/>
            <person name="Leroy P."/>
            <person name="Li P."/>
            <person name="You F.M."/>
            <person name="Sun Q."/>
            <person name="Liu Z."/>
            <person name="Lyons E."/>
            <person name="Wicker T."/>
            <person name="Salzberg S.L."/>
            <person name="Devos K.M."/>
            <person name="Dvorak J."/>
        </authorList>
    </citation>
    <scope>NUCLEOTIDE SEQUENCE [LARGE SCALE GENOMIC DNA]</scope>
    <source>
        <strain evidence="2">cv. AL8/78</strain>
    </source>
</reference>
<dbReference type="EnsemblPlants" id="AET5Gv20367700.2">
    <property type="protein sequence ID" value="AET5Gv20367700.2"/>
    <property type="gene ID" value="AET5Gv20367700"/>
</dbReference>
<dbReference type="AlphaFoldDB" id="A0A453KC43"/>
<keyword evidence="3" id="KW-1185">Reference proteome</keyword>
<evidence type="ECO:0000313" key="2">
    <source>
        <dbReference type="EnsemblPlants" id="AET5Gv20367700.2"/>
    </source>
</evidence>
<feature type="region of interest" description="Disordered" evidence="1">
    <location>
        <begin position="1"/>
        <end position="117"/>
    </location>
</feature>
<dbReference type="Proteomes" id="UP000015105">
    <property type="component" value="Chromosome 5D"/>
</dbReference>
<feature type="compositionally biased region" description="Basic residues" evidence="1">
    <location>
        <begin position="1"/>
        <end position="12"/>
    </location>
</feature>
<name>A0A453KC43_AEGTS</name>
<sequence>MTCRRRPHRAAARSRPAAAAATRGPRQGRPPPPSKPTPSLLDRPHLHARWGPATPETREGGRAPATAVGLRAQAGGVLRRRREEEGRWARPRRRLGLGATRVARAGGDAGVKDGSPP</sequence>
<feature type="compositionally biased region" description="Low complexity" evidence="1">
    <location>
        <begin position="13"/>
        <end position="27"/>
    </location>
</feature>
<reference evidence="2" key="4">
    <citation type="submission" date="2019-03" db="UniProtKB">
        <authorList>
            <consortium name="EnsemblPlants"/>
        </authorList>
    </citation>
    <scope>IDENTIFICATION</scope>
</reference>